<accession>A0A0V1KJR3</accession>
<evidence type="ECO:0000313" key="2">
    <source>
        <dbReference type="Proteomes" id="UP000054721"/>
    </source>
</evidence>
<name>A0A0V1KJR3_9BILA</name>
<protein>
    <submittedName>
        <fullName evidence="1">Uncharacterized protein</fullName>
    </submittedName>
</protein>
<organism evidence="1 2">
    <name type="scientific">Trichinella nativa</name>
    <dbReference type="NCBI Taxonomy" id="6335"/>
    <lineage>
        <taxon>Eukaryota</taxon>
        <taxon>Metazoa</taxon>
        <taxon>Ecdysozoa</taxon>
        <taxon>Nematoda</taxon>
        <taxon>Enoplea</taxon>
        <taxon>Dorylaimia</taxon>
        <taxon>Trichinellida</taxon>
        <taxon>Trichinellidae</taxon>
        <taxon>Trichinella</taxon>
    </lineage>
</organism>
<evidence type="ECO:0000313" key="1">
    <source>
        <dbReference type="EMBL" id="KRZ47378.1"/>
    </source>
</evidence>
<keyword evidence="2" id="KW-1185">Reference proteome</keyword>
<gene>
    <name evidence="1" type="ORF">T02_4906</name>
</gene>
<proteinExistence type="predicted"/>
<dbReference type="AlphaFoldDB" id="A0A0V1KJR3"/>
<dbReference type="EMBL" id="JYDW01000867">
    <property type="protein sequence ID" value="KRZ47378.1"/>
    <property type="molecule type" value="Genomic_DNA"/>
</dbReference>
<dbReference type="Proteomes" id="UP000054721">
    <property type="component" value="Unassembled WGS sequence"/>
</dbReference>
<reference evidence="1 2" key="1">
    <citation type="submission" date="2015-05" db="EMBL/GenBank/DDBJ databases">
        <title>Evolution of Trichinella species and genotypes.</title>
        <authorList>
            <person name="Korhonen P.K."/>
            <person name="Edoardo P."/>
            <person name="Giuseppe L.R."/>
            <person name="Gasser R.B."/>
        </authorList>
    </citation>
    <scope>NUCLEOTIDE SEQUENCE [LARGE SCALE GENOMIC DNA]</scope>
    <source>
        <strain evidence="1">ISS10</strain>
    </source>
</reference>
<comment type="caution">
    <text evidence="1">The sequence shown here is derived from an EMBL/GenBank/DDBJ whole genome shotgun (WGS) entry which is preliminary data.</text>
</comment>
<sequence>MAPKPRGRAYDIDVPFIREVPTNSEIYLCLQNAGIKGIIHQAHPTTHP</sequence>